<keyword evidence="2 5" id="KW-0808">Transferase</keyword>
<dbReference type="SUPFAM" id="SSF53335">
    <property type="entry name" value="S-adenosyl-L-methionine-dependent methyltransferases"/>
    <property type="match status" value="1"/>
</dbReference>
<reference evidence="5" key="1">
    <citation type="journal article" date="2020" name="Stud. Mycol.">
        <title>101 Dothideomycetes genomes: a test case for predicting lifestyles and emergence of pathogens.</title>
        <authorList>
            <person name="Haridas S."/>
            <person name="Albert R."/>
            <person name="Binder M."/>
            <person name="Bloem J."/>
            <person name="Labutti K."/>
            <person name="Salamov A."/>
            <person name="Andreopoulos B."/>
            <person name="Baker S."/>
            <person name="Barry K."/>
            <person name="Bills G."/>
            <person name="Bluhm B."/>
            <person name="Cannon C."/>
            <person name="Castanera R."/>
            <person name="Culley D."/>
            <person name="Daum C."/>
            <person name="Ezra D."/>
            <person name="Gonzalez J."/>
            <person name="Henrissat B."/>
            <person name="Kuo A."/>
            <person name="Liang C."/>
            <person name="Lipzen A."/>
            <person name="Lutzoni F."/>
            <person name="Magnuson J."/>
            <person name="Mondo S."/>
            <person name="Nolan M."/>
            <person name="Ohm R."/>
            <person name="Pangilinan J."/>
            <person name="Park H.-J."/>
            <person name="Ramirez L."/>
            <person name="Alfaro M."/>
            <person name="Sun H."/>
            <person name="Tritt A."/>
            <person name="Yoshinaga Y."/>
            <person name="Zwiers L.-H."/>
            <person name="Turgeon B."/>
            <person name="Goodwin S."/>
            <person name="Spatafora J."/>
            <person name="Crous P."/>
            <person name="Grigoriev I."/>
        </authorList>
    </citation>
    <scope>NUCLEOTIDE SEQUENCE</scope>
    <source>
        <strain evidence="5">CBS 207.26</strain>
    </source>
</reference>
<dbReference type="PANTHER" id="PTHR43712">
    <property type="entry name" value="PUTATIVE (AFU_ORTHOLOGUE AFUA_4G14580)-RELATED"/>
    <property type="match status" value="1"/>
</dbReference>
<sequence length="478" mass="53867">MAIQLRRGIRLLSSFPRSNLPSPLVLRTSYQIRSFSKSYSRHSRENGAPNPIASANIGDLSSIIQENTKIYHDYLISQKLPLPSHNQEYTVQFPLSTVLPEDIIEARDKAINASQELSLLLGGPHRNIISGASEQFMAICLHFICRHNFPTRVPIDGTISVDDLAKDCGLDREDTLRTLRCAQAWHLFSEPEEGRVAHTAASRLLRDNERFRAWITNVTEEVWPSISHLVDAMDKWPGSEDPAKTAWSLAHGTDESVFTNWNRHPEKAASFVTAMSFWNTAPGFEARHILNQFDFSLLPTPALWVDMGGSLGHAAKEVARAHPHVKTIVQDLPATIEGVPKDAIPEELKGRVQFMPHDFFNAQPVIGADVYYFRAVMHDWSDETCITILENLIPAMKKGARVLVTDTCVPRFGEVSMMEERRIRSLDMTMKAFANAKERSTEDWGALFRAADKRFGQFKVQLPKGSQRLALMSVVWEP</sequence>
<proteinExistence type="predicted"/>
<dbReference type="GO" id="GO:0032259">
    <property type="term" value="P:methylation"/>
    <property type="evidence" value="ECO:0007669"/>
    <property type="project" value="UniProtKB-KW"/>
</dbReference>
<dbReference type="InterPro" id="IPR036390">
    <property type="entry name" value="WH_DNA-bd_sf"/>
</dbReference>
<keyword evidence="6" id="KW-1185">Reference proteome</keyword>
<gene>
    <name evidence="5" type="ORF">K469DRAFT_689668</name>
</gene>
<dbReference type="AlphaFoldDB" id="A0A6A6DW57"/>
<dbReference type="InterPro" id="IPR016461">
    <property type="entry name" value="COMT-like"/>
</dbReference>
<evidence type="ECO:0000256" key="2">
    <source>
        <dbReference type="ARBA" id="ARBA00022679"/>
    </source>
</evidence>
<evidence type="ECO:0000313" key="5">
    <source>
        <dbReference type="EMBL" id="KAF2183921.1"/>
    </source>
</evidence>
<accession>A0A6A6DW57</accession>
<dbReference type="EMBL" id="ML994640">
    <property type="protein sequence ID" value="KAF2183921.1"/>
    <property type="molecule type" value="Genomic_DNA"/>
</dbReference>
<dbReference type="Gene3D" id="1.10.10.10">
    <property type="entry name" value="Winged helix-like DNA-binding domain superfamily/Winged helix DNA-binding domain"/>
    <property type="match status" value="1"/>
</dbReference>
<dbReference type="PROSITE" id="PS51683">
    <property type="entry name" value="SAM_OMT_II"/>
    <property type="match status" value="1"/>
</dbReference>
<protein>
    <submittedName>
        <fullName evidence="5">S-adenosyl-L-methionine-dependent methyltransferase</fullName>
    </submittedName>
</protein>
<dbReference type="PANTHER" id="PTHR43712:SF12">
    <property type="entry name" value="STERIGMATOCYSTIN 8-O-METHYLTRANSFERASE"/>
    <property type="match status" value="1"/>
</dbReference>
<dbReference type="InterPro" id="IPR036388">
    <property type="entry name" value="WH-like_DNA-bd_sf"/>
</dbReference>
<dbReference type="InterPro" id="IPR029063">
    <property type="entry name" value="SAM-dependent_MTases_sf"/>
</dbReference>
<dbReference type="GO" id="GO:0008171">
    <property type="term" value="F:O-methyltransferase activity"/>
    <property type="evidence" value="ECO:0007669"/>
    <property type="project" value="InterPro"/>
</dbReference>
<keyword evidence="3" id="KW-0949">S-adenosyl-L-methionine</keyword>
<evidence type="ECO:0000256" key="3">
    <source>
        <dbReference type="ARBA" id="ARBA00022691"/>
    </source>
</evidence>
<dbReference type="Proteomes" id="UP000800200">
    <property type="component" value="Unassembled WGS sequence"/>
</dbReference>
<evidence type="ECO:0000313" key="6">
    <source>
        <dbReference type="Proteomes" id="UP000800200"/>
    </source>
</evidence>
<evidence type="ECO:0000256" key="1">
    <source>
        <dbReference type="ARBA" id="ARBA00022603"/>
    </source>
</evidence>
<dbReference type="Gene3D" id="3.40.50.150">
    <property type="entry name" value="Vaccinia Virus protein VP39"/>
    <property type="match status" value="1"/>
</dbReference>
<keyword evidence="1 5" id="KW-0489">Methyltransferase</keyword>
<name>A0A6A6DW57_9PEZI</name>
<feature type="domain" description="O-methyltransferase C-terminal" evidence="4">
    <location>
        <begin position="245"/>
        <end position="451"/>
    </location>
</feature>
<dbReference type="Pfam" id="PF00891">
    <property type="entry name" value="Methyltransf_2"/>
    <property type="match status" value="1"/>
</dbReference>
<dbReference type="InterPro" id="IPR001077">
    <property type="entry name" value="COMT_C"/>
</dbReference>
<organism evidence="5 6">
    <name type="scientific">Zopfia rhizophila CBS 207.26</name>
    <dbReference type="NCBI Taxonomy" id="1314779"/>
    <lineage>
        <taxon>Eukaryota</taxon>
        <taxon>Fungi</taxon>
        <taxon>Dikarya</taxon>
        <taxon>Ascomycota</taxon>
        <taxon>Pezizomycotina</taxon>
        <taxon>Dothideomycetes</taxon>
        <taxon>Dothideomycetes incertae sedis</taxon>
        <taxon>Zopfiaceae</taxon>
        <taxon>Zopfia</taxon>
    </lineage>
</organism>
<dbReference type="OrthoDB" id="1606438at2759"/>
<dbReference type="SUPFAM" id="SSF46785">
    <property type="entry name" value="Winged helix' DNA-binding domain"/>
    <property type="match status" value="1"/>
</dbReference>
<evidence type="ECO:0000259" key="4">
    <source>
        <dbReference type="Pfam" id="PF00891"/>
    </source>
</evidence>